<dbReference type="AlphaFoldDB" id="A0A656JZC9"/>
<evidence type="ECO:0000313" key="2">
    <source>
        <dbReference type="Proteomes" id="UP000018849"/>
    </source>
</evidence>
<reference evidence="1 2" key="1">
    <citation type="journal article" date="2013" name="PLoS Pathog.">
        <title>Genomic analysis of the Kiwifruit pathogen Pseudomonas syringae pv. actinidiae provides insight into the origins of an emergent plant disease.</title>
        <authorList>
            <person name="McCann H.C."/>
            <person name="Rikkerink E.H."/>
            <person name="Bertels F."/>
            <person name="Fiers M."/>
            <person name="Lu A."/>
            <person name="Rees-George J."/>
            <person name="Andersen M.T."/>
            <person name="Gleave A.P."/>
            <person name="Haubold B."/>
            <person name="Wohlers M.W."/>
            <person name="Guttman D.S."/>
            <person name="Wang P.W."/>
            <person name="Straub C."/>
            <person name="Vanneste J.L."/>
            <person name="Rainey P.B."/>
            <person name="Templeton M.D."/>
        </authorList>
    </citation>
    <scope>NUCLEOTIDE SEQUENCE [LARGE SCALE GENOMIC DNA]</scope>
    <source>
        <strain evidence="1 2">ICMP 19096</strain>
    </source>
</reference>
<gene>
    <name evidence="1" type="ORF">A245_12750</name>
</gene>
<dbReference type="EMBL" id="AOKF01001071">
    <property type="protein sequence ID" value="EPN62976.1"/>
    <property type="molecule type" value="Genomic_DNA"/>
</dbReference>
<comment type="caution">
    <text evidence="1">The sequence shown here is derived from an EMBL/GenBank/DDBJ whole genome shotgun (WGS) entry which is preliminary data.</text>
</comment>
<accession>A0A656JZC9</accession>
<name>A0A656JZC9_PSESF</name>
<proteinExistence type="predicted"/>
<protein>
    <submittedName>
        <fullName evidence="1">Uncharacterized protein</fullName>
    </submittedName>
</protein>
<organism evidence="1 2">
    <name type="scientific">Pseudomonas syringae pv. actinidiae ICMP 19096</name>
    <dbReference type="NCBI Taxonomy" id="1194405"/>
    <lineage>
        <taxon>Bacteria</taxon>
        <taxon>Pseudomonadati</taxon>
        <taxon>Pseudomonadota</taxon>
        <taxon>Gammaproteobacteria</taxon>
        <taxon>Pseudomonadales</taxon>
        <taxon>Pseudomonadaceae</taxon>
        <taxon>Pseudomonas</taxon>
        <taxon>Pseudomonas syringae</taxon>
    </lineage>
</organism>
<dbReference type="Proteomes" id="UP000018849">
    <property type="component" value="Unassembled WGS sequence"/>
</dbReference>
<evidence type="ECO:0000313" key="1">
    <source>
        <dbReference type="EMBL" id="EPN62976.1"/>
    </source>
</evidence>
<sequence>MLAHAGDARYRLADAVQGLLYGFDAGDAFSGNLFAFVGGQYRTGGTVAQGGDDLLDLLGRGLGA</sequence>